<dbReference type="EMBL" id="AP027271">
    <property type="protein sequence ID" value="BDX02823.1"/>
    <property type="molecule type" value="Genomic_DNA"/>
</dbReference>
<proteinExistence type="predicted"/>
<dbReference type="Proteomes" id="UP001307608">
    <property type="component" value="Chromosome"/>
</dbReference>
<sequence length="681" mass="76946">MMIIETLKRHLRQSAHHNVSVQAAPAAILWTDGERQWQSAMPFIKQQLPEVIELGEYEPEKRIGPAIWLKCVIAGLLEDCQLPGDLTPIIYLPGVSRKDLRAIESCPEFIKPLAELQYRGCWWTYPNLNRDWTVGAFLTNSHIGLELDIAKDKQTQESLLTVLPDLLETPVSQLQGKKLEASDFISIVLNDPVKDILGWLNQPEEKAVSWKGSKWDVFVQSCRAHYGFDPLREDITDICQLLCLAEGAWQDVWQRYEETATNLPNIIERLKAIQPDGLAMVHPEHYLTENMRDEEQIESVILQVDGQSNDTIKQALIRVWQQQQSRKEWLWFSLGLSPWLEILEELVALVEHTQVAFTGADPQGMADMYAERFWKADGAVIKAMSKARHIQHEEALATLLGVIYTPWLEETTLNFQKLVDQQGYPGENQVRSGVGQYHLGGQVVFFVDGLRLDTAHWLQDKLTKHENRQVVLSTKWSALPSLTATAKAAVTPVADLLTGMLDNDDFKPAVASSMAEFSSHQLKRMLGNVGWQYLDGLETGDVSGYAWVQTGDLDHLGHDHQRKMPQHIDSVLNDVVARIEGLLEAGWRQIKIVTDHGWLWVPNGLPKGNLHKALGKNRQRRCAILKDNVTHDGLVMPWYWNPSVNIAMAPGISAYVTGDYYNHGGLSLQECLTPVLEVKSV</sequence>
<dbReference type="Pfam" id="PF08665">
    <property type="entry name" value="PglZ"/>
    <property type="match status" value="1"/>
</dbReference>
<accession>A0ABM8FD73</accession>
<evidence type="ECO:0008006" key="3">
    <source>
        <dbReference type="Google" id="ProtNLM"/>
    </source>
</evidence>
<organism evidence="1 2">
    <name type="scientific">Marinomonas pontica</name>
    <dbReference type="NCBI Taxonomy" id="264739"/>
    <lineage>
        <taxon>Bacteria</taxon>
        <taxon>Pseudomonadati</taxon>
        <taxon>Pseudomonadota</taxon>
        <taxon>Gammaproteobacteria</taxon>
        <taxon>Oceanospirillales</taxon>
        <taxon>Oceanospirillaceae</taxon>
        <taxon>Marinomonas</taxon>
    </lineage>
</organism>
<evidence type="ECO:0000313" key="2">
    <source>
        <dbReference type="Proteomes" id="UP001307608"/>
    </source>
</evidence>
<dbReference type="NCBIfam" id="NF033450">
    <property type="entry name" value="BREX_PglZ_1_B"/>
    <property type="match status" value="1"/>
</dbReference>
<keyword evidence="2" id="KW-1185">Reference proteome</keyword>
<gene>
    <name evidence="1" type="ORF">MACH16_15710</name>
</gene>
<name>A0ABM8FD73_9GAMM</name>
<protein>
    <recommendedName>
        <fullName evidence="3">BREX-1 system phosphatase PglZ type B</fullName>
    </recommendedName>
</protein>
<dbReference type="RefSeq" id="WP_338266850.1">
    <property type="nucleotide sequence ID" value="NZ_AP027271.1"/>
</dbReference>
<reference evidence="1 2" key="1">
    <citation type="submission" date="2023-01" db="EMBL/GenBank/DDBJ databases">
        <title>Complete genome sequence of Marinomonas pontica strain 200518_36.</title>
        <authorList>
            <person name="Ueki S."/>
            <person name="Gajardo G."/>
            <person name="Maruyama F."/>
        </authorList>
    </citation>
    <scope>NUCLEOTIDE SEQUENCE [LARGE SCALE GENOMIC DNA]</scope>
    <source>
        <strain evidence="1 2">200518_36</strain>
    </source>
</reference>
<evidence type="ECO:0000313" key="1">
    <source>
        <dbReference type="EMBL" id="BDX02823.1"/>
    </source>
</evidence>